<dbReference type="EMBL" id="JACEIB010000005">
    <property type="protein sequence ID" value="MBA2934044.1"/>
    <property type="molecule type" value="Genomic_DNA"/>
</dbReference>
<feature type="compositionally biased region" description="Basic and acidic residues" evidence="1">
    <location>
        <begin position="150"/>
        <end position="180"/>
    </location>
</feature>
<keyword evidence="2" id="KW-0732">Signal</keyword>
<sequence>MRLMIGALLLASVAAVPAMAQDRPDSGWHHGGGGDRGGDHGGHESRGDGGNRGGGPQGGGAPQVHAPSPQPAQRPDFQRPPTPQGSFGGDHGRPPQGNPGFQPQGGAPDGGHRVYGRPDNGVQVWRNDRGTAQRQDWSNRPGDRPGGWDQNHDGRPDGNWDRNHDGRPDGNWDRNRDGRPDWQNGGGRPGGWDRGRGGWNNNWRSDRRYDWRGWRDSHRDTFRVGPYRTPWGYHGGYRRWGIGVRIDPIFFAQDYWIDDPDYYRLPPAYGSYRWVRYYNDALLVDIYSGTVVDEIPDFFW</sequence>
<dbReference type="RefSeq" id="WP_160366267.1">
    <property type="nucleotide sequence ID" value="NZ_JACEIB010000005.1"/>
</dbReference>
<protein>
    <submittedName>
        <fullName evidence="3">RcnB family protein</fullName>
    </submittedName>
</protein>
<keyword evidence="4" id="KW-1185">Reference proteome</keyword>
<dbReference type="AlphaFoldDB" id="A0A838L4F9"/>
<dbReference type="InterPro" id="IPR024572">
    <property type="entry name" value="RcnB"/>
</dbReference>
<proteinExistence type="predicted"/>
<evidence type="ECO:0000313" key="3">
    <source>
        <dbReference type="EMBL" id="MBA2934044.1"/>
    </source>
</evidence>
<name>A0A838L4F9_9SPHN</name>
<evidence type="ECO:0000256" key="1">
    <source>
        <dbReference type="SAM" id="MobiDB-lite"/>
    </source>
</evidence>
<comment type="caution">
    <text evidence="3">The sequence shown here is derived from an EMBL/GenBank/DDBJ whole genome shotgun (WGS) entry which is preliminary data.</text>
</comment>
<dbReference type="Pfam" id="PF11776">
    <property type="entry name" value="RcnB"/>
    <property type="match status" value="1"/>
</dbReference>
<evidence type="ECO:0000313" key="4">
    <source>
        <dbReference type="Proteomes" id="UP000570166"/>
    </source>
</evidence>
<evidence type="ECO:0000256" key="2">
    <source>
        <dbReference type="SAM" id="SignalP"/>
    </source>
</evidence>
<feature type="compositionally biased region" description="Pro residues" evidence="1">
    <location>
        <begin position="68"/>
        <end position="83"/>
    </location>
</feature>
<organism evidence="3 4">
    <name type="scientific">Sphingomonas chungangi</name>
    <dbReference type="NCBI Taxonomy" id="2683589"/>
    <lineage>
        <taxon>Bacteria</taxon>
        <taxon>Pseudomonadati</taxon>
        <taxon>Pseudomonadota</taxon>
        <taxon>Alphaproteobacteria</taxon>
        <taxon>Sphingomonadales</taxon>
        <taxon>Sphingomonadaceae</taxon>
        <taxon>Sphingomonas</taxon>
    </lineage>
</organism>
<dbReference type="Proteomes" id="UP000570166">
    <property type="component" value="Unassembled WGS sequence"/>
</dbReference>
<dbReference type="Gene3D" id="3.10.450.160">
    <property type="entry name" value="inner membrane protein cigr"/>
    <property type="match status" value="1"/>
</dbReference>
<accession>A0A838L4F9</accession>
<feature type="region of interest" description="Disordered" evidence="1">
    <location>
        <begin position="22"/>
        <end position="197"/>
    </location>
</feature>
<feature type="compositionally biased region" description="Basic and acidic residues" evidence="1">
    <location>
        <begin position="22"/>
        <end position="49"/>
    </location>
</feature>
<gene>
    <name evidence="3" type="ORF">HZF05_08015</name>
</gene>
<feature type="compositionally biased region" description="Low complexity" evidence="1">
    <location>
        <begin position="94"/>
        <end position="106"/>
    </location>
</feature>
<feature type="chain" id="PRO_5032879272" evidence="2">
    <location>
        <begin position="21"/>
        <end position="300"/>
    </location>
</feature>
<feature type="signal peptide" evidence="2">
    <location>
        <begin position="1"/>
        <end position="20"/>
    </location>
</feature>
<feature type="compositionally biased region" description="Gly residues" evidence="1">
    <location>
        <begin position="50"/>
        <end position="61"/>
    </location>
</feature>
<reference evidence="3 4" key="1">
    <citation type="submission" date="2020-07" db="EMBL/GenBank/DDBJ databases">
        <authorList>
            <person name="Sun Q."/>
        </authorList>
    </citation>
    <scope>NUCLEOTIDE SEQUENCE [LARGE SCALE GENOMIC DNA]</scope>
    <source>
        <strain evidence="3 4">CGMCC 1.13654</strain>
    </source>
</reference>